<dbReference type="KEGG" id="hbo:Hbor_38030"/>
<evidence type="ECO:0000313" key="4">
    <source>
        <dbReference type="Proteomes" id="UP000006663"/>
    </source>
</evidence>
<proteinExistence type="predicted"/>
<feature type="region of interest" description="Disordered" evidence="1">
    <location>
        <begin position="1"/>
        <end position="20"/>
    </location>
</feature>
<feature type="compositionally biased region" description="Acidic residues" evidence="1">
    <location>
        <begin position="127"/>
        <end position="142"/>
    </location>
</feature>
<keyword evidence="2" id="KW-0614">Plasmid</keyword>
<dbReference type="Proteomes" id="UP000006663">
    <property type="component" value="Plasmid pHBOR05"/>
</dbReference>
<evidence type="ECO:0000313" key="5">
    <source>
        <dbReference type="Proteomes" id="UP000011585"/>
    </source>
</evidence>
<keyword evidence="4" id="KW-1185">Reference proteome</keyword>
<gene>
    <name evidence="2" type="ordered locus">Hbor_38030</name>
    <name evidence="3" type="ORF">C499_19605</name>
</gene>
<name>E4NWT8_HALBP</name>
<dbReference type="Proteomes" id="UP000011585">
    <property type="component" value="Unassembled WGS sequence"/>
</dbReference>
<evidence type="ECO:0000256" key="1">
    <source>
        <dbReference type="SAM" id="MobiDB-lite"/>
    </source>
</evidence>
<evidence type="ECO:0000313" key="2">
    <source>
        <dbReference type="EMBL" id="ADQ69508.1"/>
    </source>
</evidence>
<geneLocation type="plasmid" evidence="2 4">
    <name>pHBOR05</name>
</geneLocation>
<reference evidence="4" key="1">
    <citation type="journal article" date="2009" name="Stand. Genomic Sci.">
        <title>Complete genome sequence of Halogeometricum borinquense type strain (PR3).</title>
        <authorList>
            <person name="Malfatti S."/>
            <person name="Tindall B.J."/>
            <person name="Schneider S."/>
            <person name="Fahnrich R."/>
            <person name="Lapidus A."/>
            <person name="Labuttii K."/>
            <person name="Copeland A."/>
            <person name="Glavina Del Rio T."/>
            <person name="Nolan M."/>
            <person name="Chen F."/>
            <person name="Lucas S."/>
            <person name="Tice H."/>
            <person name="Cheng J.F."/>
            <person name="Bruce D."/>
            <person name="Goodwin L."/>
            <person name="Pitluck S."/>
            <person name="Anderson I."/>
            <person name="Pati A."/>
            <person name="Ivanova N."/>
            <person name="Mavromatis K."/>
            <person name="Chen A."/>
            <person name="Palaniappan K."/>
            <person name="D'haeseleer P."/>
            <person name="Goker M."/>
            <person name="Bristow J."/>
            <person name="Eisen J.A."/>
            <person name="Markowitz V."/>
            <person name="Hugenholtz P."/>
            <person name="Kyrpides N.C."/>
            <person name="Klenk H.P."/>
            <person name="Chain P."/>
        </authorList>
    </citation>
    <scope>NUCLEOTIDE SEQUENCE [LARGE SCALE GENOMIC DNA]</scope>
    <source>
        <strain evidence="4">ATCC 700274 / DSM 11551 / JCM 10706 / KCTC 4070 / PR3</strain>
        <plasmid evidence="4">pHBOR05</plasmid>
    </source>
</reference>
<feature type="region of interest" description="Disordered" evidence="1">
    <location>
        <begin position="122"/>
        <end position="142"/>
    </location>
</feature>
<organism evidence="2 4">
    <name type="scientific">Halogeometricum borinquense (strain ATCC 700274 / DSM 11551 / JCM 10706 / KCTC 4070 / PR3)</name>
    <dbReference type="NCBI Taxonomy" id="469382"/>
    <lineage>
        <taxon>Archaea</taxon>
        <taxon>Methanobacteriati</taxon>
        <taxon>Methanobacteriota</taxon>
        <taxon>Stenosarchaea group</taxon>
        <taxon>Halobacteria</taxon>
        <taxon>Halobacteriales</taxon>
        <taxon>Haloferacaceae</taxon>
        <taxon>Halogeometricum</taxon>
    </lineage>
</organism>
<dbReference type="GeneID" id="9989626"/>
<dbReference type="AlphaFoldDB" id="E4NWT8"/>
<reference evidence="3 5" key="3">
    <citation type="journal article" date="2014" name="PLoS Genet.">
        <title>Phylogenetically driven sequencing of extremely halophilic archaea reveals strategies for static and dynamic osmo-response.</title>
        <authorList>
            <person name="Becker E.A."/>
            <person name="Seitzer P.M."/>
            <person name="Tritt A."/>
            <person name="Larsen D."/>
            <person name="Krusor M."/>
            <person name="Yao A.I."/>
            <person name="Wu D."/>
            <person name="Madern D."/>
            <person name="Eisen J.A."/>
            <person name="Darling A.E."/>
            <person name="Facciotti M.T."/>
        </authorList>
    </citation>
    <scope>NUCLEOTIDE SEQUENCE [LARGE SCALE GENOMIC DNA]</scope>
    <source>
        <strain evidence="3 5">DSM 11551</strain>
    </source>
</reference>
<dbReference type="EMBL" id="AOHT01000054">
    <property type="protein sequence ID" value="ELY23061.1"/>
    <property type="molecule type" value="Genomic_DNA"/>
</dbReference>
<protein>
    <submittedName>
        <fullName evidence="2">Uncharacterized protein</fullName>
    </submittedName>
</protein>
<evidence type="ECO:0000313" key="3">
    <source>
        <dbReference type="EMBL" id="ELY23061.1"/>
    </source>
</evidence>
<dbReference type="HOGENOM" id="CLU_1811382_0_0_2"/>
<reference evidence="2" key="2">
    <citation type="submission" date="2009-08" db="EMBL/GenBank/DDBJ databases">
        <title>The complete plasmid5 of Halogeometricum borinquense DSM 11551.</title>
        <authorList>
            <consortium name="US DOE Joint Genome Institute (JGI-PGF)"/>
            <person name="Lucas S."/>
            <person name="Copeland A."/>
            <person name="Lapidus A."/>
            <person name="Glavina del Rio T."/>
            <person name="Dalin E."/>
            <person name="Tice H."/>
            <person name="Bruce D."/>
            <person name="Goodwin L."/>
            <person name="Pitluck S."/>
            <person name="Kyrpides N."/>
            <person name="Mavromatis K."/>
            <person name="Mikhailova N."/>
            <person name="Anderson I."/>
            <person name="Brettin T."/>
            <person name="Detter J.C."/>
            <person name="Han C."/>
            <person name="Larimer F."/>
            <person name="Land M."/>
            <person name="Hauser L."/>
            <person name="Markowitz V."/>
            <person name="Cheng J.-F."/>
            <person name="Hugenholtz P."/>
            <person name="Woyke T."/>
            <person name="Wu D."/>
            <person name="Tindal B."/>
            <person name="Klenk H.-P."/>
            <person name="Eisen J.A."/>
        </authorList>
    </citation>
    <scope>NUCLEOTIDE SEQUENCE</scope>
    <source>
        <strain evidence="2">PR 3</strain>
        <plasmid evidence="2">pHBOR05</plasmid>
    </source>
</reference>
<accession>E4NWT8</accession>
<dbReference type="EMBL" id="CP001695">
    <property type="protein sequence ID" value="ADQ69508.1"/>
    <property type="molecule type" value="Genomic_DNA"/>
</dbReference>
<sequence>MSANDCNGHNGHDTDDCTATEPNWESVARSALAELFFTRKLELQNSLGTIEARLGRFSDDDLTAEHIRQFRNDFYDLQRLVEEDIVPLVDGVEPYEQATMNLTAGQKAKALDLRWEDVRDLPRKSEIEDEEEEETEGDDADE</sequence>
<dbReference type="RefSeq" id="WP_006057211.1">
    <property type="nucleotide sequence ID" value="NC_014737.1"/>
</dbReference>